<feature type="region of interest" description="Disordered" evidence="1">
    <location>
        <begin position="1"/>
        <end position="21"/>
    </location>
</feature>
<organism evidence="3 4">
    <name type="scientific">Aspergillus ruber (strain CBS 135680)</name>
    <dbReference type="NCBI Taxonomy" id="1388766"/>
    <lineage>
        <taxon>Eukaryota</taxon>
        <taxon>Fungi</taxon>
        <taxon>Dikarya</taxon>
        <taxon>Ascomycota</taxon>
        <taxon>Pezizomycotina</taxon>
        <taxon>Eurotiomycetes</taxon>
        <taxon>Eurotiomycetidae</taxon>
        <taxon>Eurotiales</taxon>
        <taxon>Aspergillaceae</taxon>
        <taxon>Aspergillus</taxon>
        <taxon>Aspergillus subgen. Aspergillus</taxon>
    </lineage>
</organism>
<dbReference type="SUPFAM" id="SSF51556">
    <property type="entry name" value="Metallo-dependent hydrolases"/>
    <property type="match status" value="1"/>
</dbReference>
<feature type="domain" description="Amidohydrolase-related" evidence="2">
    <location>
        <begin position="30"/>
        <end position="324"/>
    </location>
</feature>
<dbReference type="Proteomes" id="UP000019804">
    <property type="component" value="Unassembled WGS sequence"/>
</dbReference>
<sequence length="325" mass="36381">MSLTQQETKITTPKHCPASESHLLPSDSFDTHVHVFDPRLGSYATGRAYTPDDAPLESLLAFNKSISVTGKLGKIVLVQPSPYKTDCTVLMRCLQGLQREGHNAYGIAVINVDTVSDHMLRGMHKLGVRGIRLNFQADGKEFDVLSTVIQLQKAAQRICHLPGWMIQLFVPSWTWDIFHGCIRTLPVPVIADHLGGILGPSKLPPQLRDVPLSQPGFHSLLSLAKQSRVFIKISGLYRVSALNESHFDDARPIIQALAREVPCQLIWGSDWPHTGDGSNRLNRDINVKEPFQPIDNEAILRNVKNWLTDEAWQKMLKDNPGRIFH</sequence>
<dbReference type="EMBL" id="KK088412">
    <property type="protein sequence ID" value="EYE99299.1"/>
    <property type="molecule type" value="Genomic_DNA"/>
</dbReference>
<dbReference type="InterPro" id="IPR006680">
    <property type="entry name" value="Amidohydro-rel"/>
</dbReference>
<dbReference type="PANTHER" id="PTHR35563:SF2">
    <property type="entry name" value="BARREL METAL-DEPENDENT HYDROLASE, PUTATIVE (AFU_ORTHOLOGUE AFUA_1G16240)-RELATED"/>
    <property type="match status" value="1"/>
</dbReference>
<name>A0A017SRT1_ASPRC</name>
<dbReference type="PANTHER" id="PTHR35563">
    <property type="entry name" value="BARREL METAL-DEPENDENT HYDROLASE, PUTATIVE (AFU_ORTHOLOGUE AFUA_1G16240)-RELATED"/>
    <property type="match status" value="1"/>
</dbReference>
<dbReference type="OrthoDB" id="2135488at2759"/>
<keyword evidence="4" id="KW-1185">Reference proteome</keyword>
<dbReference type="GO" id="GO:0016787">
    <property type="term" value="F:hydrolase activity"/>
    <property type="evidence" value="ECO:0007669"/>
    <property type="project" value="InterPro"/>
</dbReference>
<dbReference type="STRING" id="1388766.A0A017SRT1"/>
<accession>A0A017SRT1</accession>
<dbReference type="InterPro" id="IPR052358">
    <property type="entry name" value="Aro_Compnd_Degr_Hydrolases"/>
</dbReference>
<dbReference type="AlphaFoldDB" id="A0A017SRT1"/>
<evidence type="ECO:0000256" key="1">
    <source>
        <dbReference type="SAM" id="MobiDB-lite"/>
    </source>
</evidence>
<dbReference type="RefSeq" id="XP_040642987.1">
    <property type="nucleotide sequence ID" value="XM_040778631.1"/>
</dbReference>
<proteinExistence type="predicted"/>
<dbReference type="InterPro" id="IPR032466">
    <property type="entry name" value="Metal_Hydrolase"/>
</dbReference>
<protein>
    <recommendedName>
        <fullName evidence="2">Amidohydrolase-related domain-containing protein</fullName>
    </recommendedName>
</protein>
<reference evidence="4" key="1">
    <citation type="journal article" date="2014" name="Nat. Commun.">
        <title>Genomic adaptations of the halophilic Dead Sea filamentous fungus Eurotium rubrum.</title>
        <authorList>
            <person name="Kis-Papo T."/>
            <person name="Weig A.R."/>
            <person name="Riley R."/>
            <person name="Persoh D."/>
            <person name="Salamov A."/>
            <person name="Sun H."/>
            <person name="Lipzen A."/>
            <person name="Wasser S.P."/>
            <person name="Rambold G."/>
            <person name="Grigoriev I.V."/>
            <person name="Nevo E."/>
        </authorList>
    </citation>
    <scope>NUCLEOTIDE SEQUENCE [LARGE SCALE GENOMIC DNA]</scope>
    <source>
        <strain evidence="4">CBS 135680</strain>
    </source>
</reference>
<dbReference type="HOGENOM" id="CLU_064039_1_0_1"/>
<gene>
    <name evidence="3" type="ORF">EURHEDRAFT_374362</name>
</gene>
<dbReference type="Pfam" id="PF04909">
    <property type="entry name" value="Amidohydro_2"/>
    <property type="match status" value="1"/>
</dbReference>
<evidence type="ECO:0000259" key="2">
    <source>
        <dbReference type="Pfam" id="PF04909"/>
    </source>
</evidence>
<feature type="compositionally biased region" description="Polar residues" evidence="1">
    <location>
        <begin position="1"/>
        <end position="11"/>
    </location>
</feature>
<evidence type="ECO:0000313" key="4">
    <source>
        <dbReference type="Proteomes" id="UP000019804"/>
    </source>
</evidence>
<dbReference type="Gene3D" id="3.20.20.140">
    <property type="entry name" value="Metal-dependent hydrolases"/>
    <property type="match status" value="1"/>
</dbReference>
<dbReference type="GeneID" id="63693755"/>
<evidence type="ECO:0000313" key="3">
    <source>
        <dbReference type="EMBL" id="EYE99299.1"/>
    </source>
</evidence>